<reference evidence="2" key="1">
    <citation type="submission" date="2021-01" db="EMBL/GenBank/DDBJ databases">
        <title>Modified the classification status of verrucomicrobia.</title>
        <authorList>
            <person name="Feng X."/>
        </authorList>
    </citation>
    <scope>NUCLEOTIDE SEQUENCE</scope>
    <source>
        <strain evidence="2">KCTC 22041</strain>
    </source>
</reference>
<dbReference type="PANTHER" id="PTHR43833">
    <property type="entry name" value="POTASSIUM CHANNEL PROTEIN 2-RELATED-RELATED"/>
    <property type="match status" value="1"/>
</dbReference>
<dbReference type="Gene3D" id="3.40.50.720">
    <property type="entry name" value="NAD(P)-binding Rossmann-like Domain"/>
    <property type="match status" value="1"/>
</dbReference>
<dbReference type="GO" id="GO:0008324">
    <property type="term" value="F:monoatomic cation transmembrane transporter activity"/>
    <property type="evidence" value="ECO:0007669"/>
    <property type="project" value="InterPro"/>
</dbReference>
<dbReference type="InterPro" id="IPR003148">
    <property type="entry name" value="RCK_N"/>
</dbReference>
<gene>
    <name evidence="2" type="ORF">JIN85_06155</name>
</gene>
<dbReference type="PROSITE" id="PS51202">
    <property type="entry name" value="RCK_C"/>
    <property type="match status" value="1"/>
</dbReference>
<dbReference type="Gene3D" id="3.30.70.1450">
    <property type="entry name" value="Regulator of K+ conductance, C-terminal domain"/>
    <property type="match status" value="1"/>
</dbReference>
<dbReference type="RefSeq" id="WP_200268689.1">
    <property type="nucleotide sequence ID" value="NZ_JAENIJ010000007.1"/>
</dbReference>
<dbReference type="Pfam" id="PF02080">
    <property type="entry name" value="TrkA_C"/>
    <property type="match status" value="1"/>
</dbReference>
<evidence type="ECO:0000313" key="3">
    <source>
        <dbReference type="Proteomes" id="UP000603141"/>
    </source>
</evidence>
<dbReference type="GO" id="GO:0006813">
    <property type="term" value="P:potassium ion transport"/>
    <property type="evidence" value="ECO:0007669"/>
    <property type="project" value="InterPro"/>
</dbReference>
<protein>
    <submittedName>
        <fullName evidence="2">TrkA family potassium uptake protein</fullName>
    </submittedName>
</protein>
<evidence type="ECO:0000313" key="2">
    <source>
        <dbReference type="EMBL" id="MBK1881989.1"/>
    </source>
</evidence>
<dbReference type="AlphaFoldDB" id="A0A934VVZ1"/>
<accession>A0A934VVZ1</accession>
<dbReference type="InterPro" id="IPR050721">
    <property type="entry name" value="Trk_Ktr_HKT_K-transport"/>
</dbReference>
<evidence type="ECO:0000259" key="1">
    <source>
        <dbReference type="PROSITE" id="PS51202"/>
    </source>
</evidence>
<feature type="domain" description="RCK C-terminal" evidence="1">
    <location>
        <begin position="134"/>
        <end position="225"/>
    </location>
</feature>
<dbReference type="SUPFAM" id="SSF51735">
    <property type="entry name" value="NAD(P)-binding Rossmann-fold domains"/>
    <property type="match status" value="1"/>
</dbReference>
<dbReference type="InterPro" id="IPR036721">
    <property type="entry name" value="RCK_C_sf"/>
</dbReference>
<name>A0A934VVZ1_9BACT</name>
<organism evidence="2 3">
    <name type="scientific">Luteolibacter pohnpeiensis</name>
    <dbReference type="NCBI Taxonomy" id="454153"/>
    <lineage>
        <taxon>Bacteria</taxon>
        <taxon>Pseudomonadati</taxon>
        <taxon>Verrucomicrobiota</taxon>
        <taxon>Verrucomicrobiia</taxon>
        <taxon>Verrucomicrobiales</taxon>
        <taxon>Verrucomicrobiaceae</taxon>
        <taxon>Luteolibacter</taxon>
    </lineage>
</organism>
<dbReference type="Proteomes" id="UP000603141">
    <property type="component" value="Unassembled WGS sequence"/>
</dbReference>
<sequence length="225" mass="24783">MKYGVIGLGNFGRNLVIELSELGHEVVAVDISEAAVEKVKNHATLAVVADASNLTVIDELGLTSLDMVVVAIGKHFESSVLVTTCLVRSGQHKLFVRIVNDLHSHLLEMAGVEGTIQVESLAAAQFARRLDNQSLIRHFSVDDTHAIAELKVPASFIGKALRDVNLRQKHHLNLITVRRPHGKGEDVEPTAIDEIPTPDFIFKENDLLIIYGHERAVRIFSEDFS</sequence>
<comment type="caution">
    <text evidence="2">The sequence shown here is derived from an EMBL/GenBank/DDBJ whole genome shotgun (WGS) entry which is preliminary data.</text>
</comment>
<dbReference type="PANTHER" id="PTHR43833:SF7">
    <property type="entry name" value="KTR SYSTEM POTASSIUM UPTAKE PROTEIN C"/>
    <property type="match status" value="1"/>
</dbReference>
<keyword evidence="3" id="KW-1185">Reference proteome</keyword>
<dbReference type="Pfam" id="PF02254">
    <property type="entry name" value="TrkA_N"/>
    <property type="match status" value="1"/>
</dbReference>
<dbReference type="EMBL" id="JAENIJ010000007">
    <property type="protein sequence ID" value="MBK1881989.1"/>
    <property type="molecule type" value="Genomic_DNA"/>
</dbReference>
<proteinExistence type="predicted"/>
<dbReference type="InterPro" id="IPR036291">
    <property type="entry name" value="NAD(P)-bd_dom_sf"/>
</dbReference>
<dbReference type="InterPro" id="IPR006037">
    <property type="entry name" value="RCK_C"/>
</dbReference>
<dbReference type="SUPFAM" id="SSF116726">
    <property type="entry name" value="TrkA C-terminal domain-like"/>
    <property type="match status" value="1"/>
</dbReference>